<dbReference type="PANTHER" id="PTHR23022">
    <property type="entry name" value="TRANSPOSABLE ELEMENT-RELATED"/>
    <property type="match status" value="1"/>
</dbReference>
<dbReference type="AlphaFoldDB" id="A0A9Q1B2F9"/>
<dbReference type="EMBL" id="JAPFRF010000006">
    <property type="protein sequence ID" value="KAJ7329432.1"/>
    <property type="molecule type" value="Genomic_DNA"/>
</dbReference>
<name>A0A9Q1B2F9_9SAUR</name>
<evidence type="ECO:0000313" key="2">
    <source>
        <dbReference type="Proteomes" id="UP001142489"/>
    </source>
</evidence>
<proteinExistence type="predicted"/>
<dbReference type="Gene3D" id="3.30.420.10">
    <property type="entry name" value="Ribonuclease H-like superfamily/Ribonuclease H"/>
    <property type="match status" value="1"/>
</dbReference>
<accession>A0A9Q1B2F9</accession>
<evidence type="ECO:0000313" key="1">
    <source>
        <dbReference type="EMBL" id="KAJ7329432.1"/>
    </source>
</evidence>
<gene>
    <name evidence="1" type="ORF">JRQ81_015606</name>
</gene>
<dbReference type="GO" id="GO:0003676">
    <property type="term" value="F:nucleic acid binding"/>
    <property type="evidence" value="ECO:0007669"/>
    <property type="project" value="InterPro"/>
</dbReference>
<sequence length="124" mass="13445">KKNAAYEPKNAVKHGGGHIMLWGCFSAKGTGHIHRIEGTMDGAIYRQILGEYLLPLARTLRMDHGCVFQNDNDPKHTAKATVIQEEAHEGPGVASQSPDLNPIENLWKDGAEGLSCQTSALKPS</sequence>
<dbReference type="InterPro" id="IPR052338">
    <property type="entry name" value="Transposase_5"/>
</dbReference>
<reference evidence="1" key="1">
    <citation type="journal article" date="2023" name="DNA Res.">
        <title>Chromosome-level genome assembly of Phrynocephalus forsythii using third-generation DNA sequencing and Hi-C analysis.</title>
        <authorList>
            <person name="Qi Y."/>
            <person name="Zhao W."/>
            <person name="Zhao Y."/>
            <person name="Niu C."/>
            <person name="Cao S."/>
            <person name="Zhang Y."/>
        </authorList>
    </citation>
    <scope>NUCLEOTIDE SEQUENCE</scope>
    <source>
        <tissue evidence="1">Muscle</tissue>
    </source>
</reference>
<protein>
    <submittedName>
        <fullName evidence="1">Uncharacterized protein</fullName>
    </submittedName>
</protein>
<dbReference type="PANTHER" id="PTHR23022:SF135">
    <property type="entry name" value="SI:DKEY-77F5.3"/>
    <property type="match status" value="1"/>
</dbReference>
<keyword evidence="2" id="KW-1185">Reference proteome</keyword>
<dbReference type="InterPro" id="IPR036397">
    <property type="entry name" value="RNaseH_sf"/>
</dbReference>
<feature type="non-terminal residue" evidence="1">
    <location>
        <position position="1"/>
    </location>
</feature>
<dbReference type="Proteomes" id="UP001142489">
    <property type="component" value="Unassembled WGS sequence"/>
</dbReference>
<comment type="caution">
    <text evidence="1">The sequence shown here is derived from an EMBL/GenBank/DDBJ whole genome shotgun (WGS) entry which is preliminary data.</text>
</comment>
<organism evidence="1 2">
    <name type="scientific">Phrynocephalus forsythii</name>
    <dbReference type="NCBI Taxonomy" id="171643"/>
    <lineage>
        <taxon>Eukaryota</taxon>
        <taxon>Metazoa</taxon>
        <taxon>Chordata</taxon>
        <taxon>Craniata</taxon>
        <taxon>Vertebrata</taxon>
        <taxon>Euteleostomi</taxon>
        <taxon>Lepidosauria</taxon>
        <taxon>Squamata</taxon>
        <taxon>Bifurcata</taxon>
        <taxon>Unidentata</taxon>
        <taxon>Episquamata</taxon>
        <taxon>Toxicofera</taxon>
        <taxon>Iguania</taxon>
        <taxon>Acrodonta</taxon>
        <taxon>Agamidae</taxon>
        <taxon>Agaminae</taxon>
        <taxon>Phrynocephalus</taxon>
    </lineage>
</organism>
<dbReference type="OrthoDB" id="8860854at2759"/>